<dbReference type="SUPFAM" id="SSF54236">
    <property type="entry name" value="Ubiquitin-like"/>
    <property type="match status" value="1"/>
</dbReference>
<feature type="compositionally biased region" description="Polar residues" evidence="1">
    <location>
        <begin position="154"/>
        <end position="199"/>
    </location>
</feature>
<dbReference type="InterPro" id="IPR029071">
    <property type="entry name" value="Ubiquitin-like_domsf"/>
</dbReference>
<dbReference type="AlphaFoldDB" id="A5DW57"/>
<feature type="compositionally biased region" description="Low complexity" evidence="1">
    <location>
        <begin position="142"/>
        <end position="153"/>
    </location>
</feature>
<dbReference type="PANTHER" id="PTHR46424:SF1">
    <property type="entry name" value="UBX DOMAIN-CONTAINING PROTEIN 4"/>
    <property type="match status" value="1"/>
</dbReference>
<dbReference type="GO" id="GO:0005783">
    <property type="term" value="C:endoplasmic reticulum"/>
    <property type="evidence" value="ECO:0007669"/>
    <property type="project" value="TreeGrafter"/>
</dbReference>
<evidence type="ECO:0000259" key="2">
    <source>
        <dbReference type="PROSITE" id="PS50033"/>
    </source>
</evidence>
<evidence type="ECO:0000256" key="1">
    <source>
        <dbReference type="SAM" id="MobiDB-lite"/>
    </source>
</evidence>
<dbReference type="InParanoid" id="A5DW57"/>
<feature type="domain" description="UBX" evidence="2">
    <location>
        <begin position="265"/>
        <end position="358"/>
    </location>
</feature>
<dbReference type="Gene3D" id="3.10.20.90">
    <property type="entry name" value="Phosphatidylinositol 3-kinase Catalytic Subunit, Chain A, domain 1"/>
    <property type="match status" value="1"/>
</dbReference>
<dbReference type="Pfam" id="PF00789">
    <property type="entry name" value="UBX"/>
    <property type="match status" value="1"/>
</dbReference>
<dbReference type="SMART" id="SM00166">
    <property type="entry name" value="UBX"/>
    <property type="match status" value="1"/>
</dbReference>
<dbReference type="Pfam" id="PF23187">
    <property type="entry name" value="UBX7_N"/>
    <property type="match status" value="1"/>
</dbReference>
<dbReference type="eggNOG" id="KOG2689">
    <property type="taxonomic scope" value="Eukaryota"/>
</dbReference>
<dbReference type="PANTHER" id="PTHR46424">
    <property type="entry name" value="UBX DOMAIN-CONTAINING PROTEIN 4"/>
    <property type="match status" value="1"/>
</dbReference>
<dbReference type="InterPro" id="IPR001012">
    <property type="entry name" value="UBX_dom"/>
</dbReference>
<dbReference type="EMBL" id="CH981525">
    <property type="protein sequence ID" value="EDK43415.1"/>
    <property type="molecule type" value="Genomic_DNA"/>
</dbReference>
<dbReference type="OMA" id="NDVRTWV"/>
<dbReference type="GeneID" id="5233672"/>
<gene>
    <name evidence="3" type="ORF">LELG_01593</name>
</gene>
<feature type="region of interest" description="Disordered" evidence="1">
    <location>
        <begin position="238"/>
        <end position="263"/>
    </location>
</feature>
<organism evidence="3 4">
    <name type="scientific">Lodderomyces elongisporus (strain ATCC 11503 / CBS 2605 / JCM 1781 / NBRC 1676 / NRRL YB-4239)</name>
    <name type="common">Yeast</name>
    <name type="synonym">Saccharomyces elongisporus</name>
    <dbReference type="NCBI Taxonomy" id="379508"/>
    <lineage>
        <taxon>Eukaryota</taxon>
        <taxon>Fungi</taxon>
        <taxon>Dikarya</taxon>
        <taxon>Ascomycota</taxon>
        <taxon>Saccharomycotina</taxon>
        <taxon>Pichiomycetes</taxon>
        <taxon>Debaryomycetaceae</taxon>
        <taxon>Candida/Lodderomyces clade</taxon>
        <taxon>Lodderomyces</taxon>
    </lineage>
</organism>
<dbReference type="VEuPathDB" id="FungiDB:LELG_01593"/>
<dbReference type="Proteomes" id="UP000001996">
    <property type="component" value="Unassembled WGS sequence"/>
</dbReference>
<dbReference type="FunCoup" id="A5DW57">
    <property type="interactions" value="96"/>
</dbReference>
<proteinExistence type="predicted"/>
<dbReference type="KEGG" id="lel:PVL30_001566"/>
<feature type="region of interest" description="Disordered" evidence="1">
    <location>
        <begin position="418"/>
        <end position="475"/>
    </location>
</feature>
<feature type="compositionally biased region" description="Basic and acidic residues" evidence="1">
    <location>
        <begin position="501"/>
        <end position="518"/>
    </location>
</feature>
<sequence length="562" mass="61629">MSLPPSPSSPPPPASFSPAPSSFELRFETLVQNAVRQSVQEQRPLFVFIKHQSDPSLNETFTAKFVTPNVEEKIVTNFVLLKLTPGTVEFGYFEQLFKNLSAPSFYIVNQGKVEIIVTESTSVHAFEQKIIELSKQSQQAVGSNASGPSNNSALPTSEISGTDVNSNINVEGSSESANSNTFQLQPQSYPHENQSQEHNTLSDHDRSVLRHKQEVAEQRRQQKLERQRLRDLLEADRRERQSQMRAEQMNSPSSILKSTTATPKHDTTHCTLAIKLFDGSTIKHDFESQQTLTDVRTYLDVEVKVIPSTSNMPAFATTFQPTGYSFHRPTLPRVTYTEEQESNTLASLDLAPRSILILKPNYTDLSKANDTAPDGEKVGLLKSMYRGIGRFGAALSSFFDYGVDDVHNHLAAAAAAAGSATGTGEREEGVGAGAGAGAGASTSTSVGAELHHLHQHSQEHHQLQPRGHSIDTPLDLPFPVAPGLISVGDRALSSSLISIETDERNDRSSIHADSRPPESRSSTPRSISLSRIQTLHDSNDTHAPRPDFYNGNSINLNERDEE</sequence>
<feature type="compositionally biased region" description="Polar residues" evidence="1">
    <location>
        <begin position="243"/>
        <end position="262"/>
    </location>
</feature>
<feature type="compositionally biased region" description="Low complexity" evidence="1">
    <location>
        <begin position="519"/>
        <end position="531"/>
    </location>
</feature>
<feature type="compositionally biased region" description="Basic and acidic residues" evidence="1">
    <location>
        <begin position="449"/>
        <end position="462"/>
    </location>
</feature>
<dbReference type="CDD" id="cd01767">
    <property type="entry name" value="UBX"/>
    <property type="match status" value="1"/>
</dbReference>
<protein>
    <recommendedName>
        <fullName evidence="2">UBX domain-containing protein</fullName>
    </recommendedName>
</protein>
<dbReference type="STRING" id="379508.A5DW57"/>
<dbReference type="PROSITE" id="PS50033">
    <property type="entry name" value="UBX"/>
    <property type="match status" value="1"/>
</dbReference>
<keyword evidence="4" id="KW-1185">Reference proteome</keyword>
<name>A5DW57_LODEL</name>
<feature type="region of interest" description="Disordered" evidence="1">
    <location>
        <begin position="501"/>
        <end position="562"/>
    </location>
</feature>
<accession>A5DW57</accession>
<dbReference type="HOGENOM" id="CLU_490910_0_0_1"/>
<feature type="region of interest" description="Disordered" evidence="1">
    <location>
        <begin position="141"/>
        <end position="205"/>
    </location>
</feature>
<evidence type="ECO:0000313" key="4">
    <source>
        <dbReference type="Proteomes" id="UP000001996"/>
    </source>
</evidence>
<evidence type="ECO:0000313" key="3">
    <source>
        <dbReference type="EMBL" id="EDK43415.1"/>
    </source>
</evidence>
<dbReference type="GO" id="GO:0036503">
    <property type="term" value="P:ERAD pathway"/>
    <property type="evidence" value="ECO:0007669"/>
    <property type="project" value="TreeGrafter"/>
</dbReference>
<feature type="compositionally biased region" description="Low complexity" evidence="1">
    <location>
        <begin position="439"/>
        <end position="448"/>
    </location>
</feature>
<dbReference type="OrthoDB" id="2445133at2759"/>
<reference evidence="3 4" key="1">
    <citation type="journal article" date="2009" name="Nature">
        <title>Evolution of pathogenicity and sexual reproduction in eight Candida genomes.</title>
        <authorList>
            <person name="Butler G."/>
            <person name="Rasmussen M.D."/>
            <person name="Lin M.F."/>
            <person name="Santos M.A."/>
            <person name="Sakthikumar S."/>
            <person name="Munro C.A."/>
            <person name="Rheinbay E."/>
            <person name="Grabherr M."/>
            <person name="Forche A."/>
            <person name="Reedy J.L."/>
            <person name="Agrafioti I."/>
            <person name="Arnaud M.B."/>
            <person name="Bates S."/>
            <person name="Brown A.J."/>
            <person name="Brunke S."/>
            <person name="Costanzo M.C."/>
            <person name="Fitzpatrick D.A."/>
            <person name="de Groot P.W."/>
            <person name="Harris D."/>
            <person name="Hoyer L.L."/>
            <person name="Hube B."/>
            <person name="Klis F.M."/>
            <person name="Kodira C."/>
            <person name="Lennard N."/>
            <person name="Logue M.E."/>
            <person name="Martin R."/>
            <person name="Neiman A.M."/>
            <person name="Nikolaou E."/>
            <person name="Quail M.A."/>
            <person name="Quinn J."/>
            <person name="Santos M.C."/>
            <person name="Schmitzberger F.F."/>
            <person name="Sherlock G."/>
            <person name="Shah P."/>
            <person name="Silverstein K.A."/>
            <person name="Skrzypek M.S."/>
            <person name="Soll D."/>
            <person name="Staggs R."/>
            <person name="Stansfield I."/>
            <person name="Stumpf M.P."/>
            <person name="Sudbery P.E."/>
            <person name="Srikantha T."/>
            <person name="Zeng Q."/>
            <person name="Berman J."/>
            <person name="Berriman M."/>
            <person name="Heitman J."/>
            <person name="Gow N.A."/>
            <person name="Lorenz M.C."/>
            <person name="Birren B.W."/>
            <person name="Kellis M."/>
            <person name="Cuomo C.A."/>
        </authorList>
    </citation>
    <scope>NUCLEOTIDE SEQUENCE [LARGE SCALE GENOMIC DNA]</scope>
    <source>
        <strain evidence="4">ATCC 11503 / BCRC 21390 / CBS 2605 / JCM 1781 / NBRC 1676 / NRRL YB-4239</strain>
    </source>
</reference>